<dbReference type="AlphaFoldDB" id="A0A0L8HBH6"/>
<dbReference type="InterPro" id="IPR022158">
    <property type="entry name" value="Inositol_phosphatase"/>
</dbReference>
<feature type="compositionally biased region" description="Low complexity" evidence="2">
    <location>
        <begin position="89"/>
        <end position="102"/>
    </location>
</feature>
<evidence type="ECO:0000256" key="2">
    <source>
        <dbReference type="SAM" id="MobiDB-lite"/>
    </source>
</evidence>
<comment type="similarity">
    <text evidence="1">Belongs to the TPRG1 family.</text>
</comment>
<evidence type="ECO:0000313" key="4">
    <source>
        <dbReference type="EMBL" id="KOF86125.1"/>
    </source>
</evidence>
<dbReference type="GO" id="GO:0005737">
    <property type="term" value="C:cytoplasm"/>
    <property type="evidence" value="ECO:0007669"/>
    <property type="project" value="TreeGrafter"/>
</dbReference>
<dbReference type="EMBL" id="KQ418734">
    <property type="protein sequence ID" value="KOF86125.1"/>
    <property type="molecule type" value="Genomic_DNA"/>
</dbReference>
<sequence>MMTDDKFVSEYLSDEHLSSADEKEGEFVGATLSLKPTSSGYIGVHTYHGSSNDITDGHPFIRNEQHASTPIDNQAMATDPNLNRSRPGSTYSRRSTLSTSSRTSKKQNIVRTDEACDLFFSYKENSFDAAVRKCSEHIQREADGQFQGAWILTEIDHWNNELEKLVILTDDSLLIFKYNFITQKVLLYKRIFLHCIDTVKMGDFVYPNFSVMPNRSHGGVQVCWNKGQIPLISQVWNPFSNDIPWAIFCHHPLIYNPKESETAYFNVDDFMDTLMDSLNKCYNRKRPNENATIVEGAILLKNYVNLPSVFFNSNSLGFSRDRNGFCF</sequence>
<name>A0A0L8HBH6_OCTBM</name>
<evidence type="ECO:0000256" key="1">
    <source>
        <dbReference type="ARBA" id="ARBA00009163"/>
    </source>
</evidence>
<feature type="region of interest" description="Disordered" evidence="2">
    <location>
        <begin position="68"/>
        <end position="106"/>
    </location>
</feature>
<evidence type="ECO:0000259" key="3">
    <source>
        <dbReference type="PROSITE" id="PS51791"/>
    </source>
</evidence>
<dbReference type="OrthoDB" id="10012704at2759"/>
<dbReference type="InterPro" id="IPR040242">
    <property type="entry name" value="TPRG1-like"/>
</dbReference>
<accession>A0A0L8HBH6</accession>
<dbReference type="KEGG" id="obi:106871911"/>
<dbReference type="PANTHER" id="PTHR31108">
    <property type="entry name" value="TUMOR PROTEIN P63-REGULATED GENE 1-LIKE PROTEIN"/>
    <property type="match status" value="1"/>
</dbReference>
<feature type="compositionally biased region" description="Polar residues" evidence="2">
    <location>
        <begin position="68"/>
        <end position="88"/>
    </location>
</feature>
<gene>
    <name evidence="4" type="ORF">OCBIM_22019214mg</name>
</gene>
<dbReference type="PANTHER" id="PTHR31108:SF1">
    <property type="entry name" value="HSAC2 DOMAIN-CONTAINING PROTEIN"/>
    <property type="match status" value="1"/>
</dbReference>
<dbReference type="Pfam" id="PF12456">
    <property type="entry name" value="hSac2"/>
    <property type="match status" value="1"/>
</dbReference>
<feature type="domain" description="HSac2" evidence="3">
    <location>
        <begin position="121"/>
        <end position="275"/>
    </location>
</feature>
<proteinExistence type="inferred from homology"/>
<protein>
    <recommendedName>
        <fullName evidence="3">HSac2 domain-containing protein</fullName>
    </recommendedName>
</protein>
<dbReference type="STRING" id="37653.A0A0L8HBH6"/>
<dbReference type="PROSITE" id="PS51791">
    <property type="entry name" value="HSAC2"/>
    <property type="match status" value="1"/>
</dbReference>
<dbReference type="InterPro" id="IPR034753">
    <property type="entry name" value="hSac2"/>
</dbReference>
<organism evidence="4">
    <name type="scientific">Octopus bimaculoides</name>
    <name type="common">California two-spotted octopus</name>
    <dbReference type="NCBI Taxonomy" id="37653"/>
    <lineage>
        <taxon>Eukaryota</taxon>
        <taxon>Metazoa</taxon>
        <taxon>Spiralia</taxon>
        <taxon>Lophotrochozoa</taxon>
        <taxon>Mollusca</taxon>
        <taxon>Cephalopoda</taxon>
        <taxon>Coleoidea</taxon>
        <taxon>Octopodiformes</taxon>
        <taxon>Octopoda</taxon>
        <taxon>Incirrata</taxon>
        <taxon>Octopodidae</taxon>
        <taxon>Octopus</taxon>
    </lineage>
</organism>
<dbReference type="OMA" id="WNPWSSN"/>
<reference evidence="4" key="1">
    <citation type="submission" date="2015-07" db="EMBL/GenBank/DDBJ databases">
        <title>MeaNS - Measles Nucleotide Surveillance Program.</title>
        <authorList>
            <person name="Tran T."/>
            <person name="Druce J."/>
        </authorList>
    </citation>
    <scope>NUCLEOTIDE SEQUENCE</scope>
    <source>
        <strain evidence="4">UCB-OBI-ISO-001</strain>
        <tissue evidence="4">Gonad</tissue>
    </source>
</reference>